<dbReference type="SUPFAM" id="SSF46894">
    <property type="entry name" value="C-terminal effector domain of the bipartite response regulators"/>
    <property type="match status" value="1"/>
</dbReference>
<accession>A0A413ITQ9</accession>
<sequence>MKEFKKIEFQTGPNGFLQVNHDGVLFEYKENDYDFTQLAMAWLEENYPDAVKYLEGKFKKNKWNRRLFEWSIVTNFFSCKCGALDDELDIDAEGEIHVEHVNCPIRSFCDDKICRMLSKYKLTDEESKVIPLLADGMSHESIGIILGKNANTIKSTINRACKRFEIQMNGKVLVAFCRKKGLL</sequence>
<dbReference type="OrthoDB" id="840236at2"/>
<dbReference type="InterPro" id="IPR036388">
    <property type="entry name" value="WH-like_DNA-bd_sf"/>
</dbReference>
<evidence type="ECO:0000313" key="2">
    <source>
        <dbReference type="Proteomes" id="UP000286063"/>
    </source>
</evidence>
<dbReference type="GO" id="GO:0003677">
    <property type="term" value="F:DNA binding"/>
    <property type="evidence" value="ECO:0007669"/>
    <property type="project" value="InterPro"/>
</dbReference>
<dbReference type="RefSeq" id="WP_117774439.1">
    <property type="nucleotide sequence ID" value="NZ_JAYCWB010000072.1"/>
</dbReference>
<gene>
    <name evidence="1" type="ORF">DXA50_00135</name>
</gene>
<dbReference type="EMBL" id="QSCR01000001">
    <property type="protein sequence ID" value="RGY21296.1"/>
    <property type="molecule type" value="Genomic_DNA"/>
</dbReference>
<name>A0A413ITQ9_9BACT</name>
<comment type="caution">
    <text evidence="1">The sequence shown here is derived from an EMBL/GenBank/DDBJ whole genome shotgun (WGS) entry which is preliminary data.</text>
</comment>
<reference evidence="1 2" key="1">
    <citation type="submission" date="2018-08" db="EMBL/GenBank/DDBJ databases">
        <title>A genome reference for cultivated species of the human gut microbiota.</title>
        <authorList>
            <person name="Zou Y."/>
            <person name="Xue W."/>
            <person name="Luo G."/>
        </authorList>
    </citation>
    <scope>NUCLEOTIDE SEQUENCE [LARGE SCALE GENOMIC DNA]</scope>
    <source>
        <strain evidence="1 2">OF02-7</strain>
    </source>
</reference>
<dbReference type="AlphaFoldDB" id="A0A413ITQ9"/>
<evidence type="ECO:0000313" key="1">
    <source>
        <dbReference type="EMBL" id="RGY21296.1"/>
    </source>
</evidence>
<proteinExistence type="predicted"/>
<protein>
    <submittedName>
        <fullName evidence="1">Helix-turn-helix transcriptional regulator</fullName>
    </submittedName>
</protein>
<dbReference type="InterPro" id="IPR016032">
    <property type="entry name" value="Sig_transdc_resp-reg_C-effctor"/>
</dbReference>
<organism evidence="1 2">
    <name type="scientific">Butyricimonas virosa</name>
    <dbReference type="NCBI Taxonomy" id="544645"/>
    <lineage>
        <taxon>Bacteria</taxon>
        <taxon>Pseudomonadati</taxon>
        <taxon>Bacteroidota</taxon>
        <taxon>Bacteroidia</taxon>
        <taxon>Bacteroidales</taxon>
        <taxon>Odoribacteraceae</taxon>
        <taxon>Butyricimonas</taxon>
    </lineage>
</organism>
<dbReference type="Gene3D" id="1.10.10.10">
    <property type="entry name" value="Winged helix-like DNA-binding domain superfamily/Winged helix DNA-binding domain"/>
    <property type="match status" value="1"/>
</dbReference>
<dbReference type="GO" id="GO:0006355">
    <property type="term" value="P:regulation of DNA-templated transcription"/>
    <property type="evidence" value="ECO:0007669"/>
    <property type="project" value="InterPro"/>
</dbReference>
<dbReference type="Proteomes" id="UP000286063">
    <property type="component" value="Unassembled WGS sequence"/>
</dbReference>